<evidence type="ECO:0000256" key="4">
    <source>
        <dbReference type="ARBA" id="ARBA00022695"/>
    </source>
</evidence>
<comment type="cofactor">
    <cofactor evidence="14">
        <name>Mg(2+)</name>
        <dbReference type="ChEBI" id="CHEBI:18420"/>
    </cofactor>
    <text evidence="14">Binds 2 magnesium ions per subunit.</text>
</comment>
<organism evidence="17 18">
    <name type="scientific">Eptatretus burgeri</name>
    <name type="common">Inshore hagfish</name>
    <dbReference type="NCBI Taxonomy" id="7764"/>
    <lineage>
        <taxon>Eukaryota</taxon>
        <taxon>Metazoa</taxon>
        <taxon>Chordata</taxon>
        <taxon>Craniata</taxon>
        <taxon>Vertebrata</taxon>
        <taxon>Cyclostomata</taxon>
        <taxon>Myxini</taxon>
        <taxon>Myxiniformes</taxon>
        <taxon>Myxinidae</taxon>
        <taxon>Eptatretinae</taxon>
        <taxon>Eptatretus</taxon>
    </lineage>
</organism>
<dbReference type="InterPro" id="IPR024956">
    <property type="entry name" value="tRNAHis_GuaTrfase_cat"/>
</dbReference>
<accession>A0A8C4Q403</accession>
<protein>
    <recommendedName>
        <fullName evidence="12">tRNA(His) guanylyltransferase</fullName>
        <ecNumber evidence="12">2.7.7.79</ecNumber>
    </recommendedName>
    <alternativeName>
        <fullName evidence="12">tRNA-histidine guanylyltransferase</fullName>
    </alternativeName>
</protein>
<evidence type="ECO:0000313" key="18">
    <source>
        <dbReference type="Proteomes" id="UP000694388"/>
    </source>
</evidence>
<evidence type="ECO:0000313" key="17">
    <source>
        <dbReference type="Ensembl" id="ENSEBUP00000009676.1"/>
    </source>
</evidence>
<dbReference type="GO" id="GO:0006400">
    <property type="term" value="P:tRNA modification"/>
    <property type="evidence" value="ECO:0007669"/>
    <property type="project" value="UniProtKB-UniRule"/>
</dbReference>
<dbReference type="GO" id="GO:0000287">
    <property type="term" value="F:magnesium ion binding"/>
    <property type="evidence" value="ECO:0007669"/>
    <property type="project" value="UniProtKB-UniRule"/>
</dbReference>
<keyword evidence="6 12" id="KW-0547">Nucleotide-binding</keyword>
<dbReference type="Pfam" id="PF14413">
    <property type="entry name" value="Thg1C"/>
    <property type="match status" value="1"/>
</dbReference>
<dbReference type="Pfam" id="PF04446">
    <property type="entry name" value="Thg1"/>
    <property type="match status" value="1"/>
</dbReference>
<evidence type="ECO:0000256" key="8">
    <source>
        <dbReference type="ARBA" id="ARBA00023134"/>
    </source>
</evidence>
<keyword evidence="2 12" id="KW-0808">Transferase</keyword>
<evidence type="ECO:0000256" key="13">
    <source>
        <dbReference type="PIRSR" id="PIRSR028980-1"/>
    </source>
</evidence>
<feature type="binding site" evidence="13">
    <location>
        <begin position="29"/>
        <end position="34"/>
    </location>
    <ligand>
        <name>GTP</name>
        <dbReference type="ChEBI" id="CHEBI:37565"/>
    </ligand>
</feature>
<keyword evidence="3 12" id="KW-0819">tRNA processing</keyword>
<dbReference type="InterPro" id="IPR025845">
    <property type="entry name" value="Thg1_C_dom"/>
</dbReference>
<evidence type="ECO:0000256" key="5">
    <source>
        <dbReference type="ARBA" id="ARBA00022723"/>
    </source>
</evidence>
<keyword evidence="8 12" id="KW-0342">GTP-binding</keyword>
<proteinExistence type="inferred from homology"/>
<dbReference type="InterPro" id="IPR007537">
    <property type="entry name" value="tRNAHis_GuaTrfase_Thg1"/>
</dbReference>
<feature type="binding site" evidence="14">
    <location>
        <position position="29"/>
    </location>
    <ligand>
        <name>Mg(2+)</name>
        <dbReference type="ChEBI" id="CHEBI:18420"/>
        <label>1</label>
        <note>catalytic</note>
    </ligand>
</feature>
<sequence length="275" mass="31947">MANSKFEYVRSYEVNDACLPNCWIVVRLDGKSFHRFSDVHSFRKPNDERALRLMGRCAMRVMAELSDVVIAYGQSDEFSFVFHRRTAWFGRRASKLMTHTVSLFASSFVFHWLEFFGETVLRFPPTFDARVVLFPTDRCLRDYLSWRQADCHINNLYNTTFWALVQKGGLSPSQAQERLKGTMTGDKNEILFSEFGTNYNKEPEVFRKGTTLIWQKAEKKTVTQLPKTQVSRLDELGSASTYLSKSQKRHRAVVALNVDIIGEDFWQEHQEILAD</sequence>
<dbReference type="Proteomes" id="UP000694388">
    <property type="component" value="Unplaced"/>
</dbReference>
<dbReference type="FunFam" id="3.30.70.3000:FF:000001">
    <property type="entry name" value="tRNA(His) guanylyltransferase"/>
    <property type="match status" value="1"/>
</dbReference>
<evidence type="ECO:0000256" key="1">
    <source>
        <dbReference type="ARBA" id="ARBA00010113"/>
    </source>
</evidence>
<dbReference type="PANTHER" id="PTHR12729:SF6">
    <property type="entry name" value="TRNA(HIS) GUANYLYLTRANSFERASE-RELATED"/>
    <property type="match status" value="1"/>
</dbReference>
<evidence type="ECO:0000256" key="10">
    <source>
        <dbReference type="ARBA" id="ARBA00058346"/>
    </source>
</evidence>
<dbReference type="AlphaFoldDB" id="A0A8C4Q403"/>
<comment type="subunit">
    <text evidence="11">Homotetramer. Interacts with MFN1 and MFN2; functions as a guanyl-nucleotide exchange factor/GEF for MFN2 and also probably MFN1.</text>
</comment>
<evidence type="ECO:0000259" key="16">
    <source>
        <dbReference type="Pfam" id="PF14413"/>
    </source>
</evidence>
<name>A0A8C4Q403_EPTBU</name>
<feature type="binding site" evidence="14">
    <location>
        <position position="29"/>
    </location>
    <ligand>
        <name>Mg(2+)</name>
        <dbReference type="ChEBI" id="CHEBI:18420"/>
        <label>2</label>
        <note>catalytic</note>
    </ligand>
</feature>
<dbReference type="GeneTree" id="ENSGT00390000011705"/>
<dbReference type="GO" id="GO:0008193">
    <property type="term" value="F:tRNA guanylyltransferase activity"/>
    <property type="evidence" value="ECO:0007669"/>
    <property type="project" value="UniProtKB-UniRule"/>
</dbReference>
<reference evidence="17" key="1">
    <citation type="submission" date="2025-08" db="UniProtKB">
        <authorList>
            <consortium name="Ensembl"/>
        </authorList>
    </citation>
    <scope>IDENTIFICATION</scope>
</reference>
<feature type="binding site" evidence="14">
    <location>
        <position position="76"/>
    </location>
    <ligand>
        <name>Mg(2+)</name>
        <dbReference type="ChEBI" id="CHEBI:18420"/>
        <label>1</label>
        <note>catalytic</note>
    </ligand>
</feature>
<comment type="similarity">
    <text evidence="1 12">Belongs to the tRNA(His) guanylyltransferase family.</text>
</comment>
<dbReference type="Ensembl" id="ENSEBUT00000010205.1">
    <property type="protein sequence ID" value="ENSEBUP00000009676.1"/>
    <property type="gene ID" value="ENSEBUG00000006216.1"/>
</dbReference>
<comment type="catalytic activity">
    <reaction evidence="9 12">
        <text>a 5'-end ribonucleotide-tRNA(His) + GTP + ATP + H2O = a 5'-end phospho-guanosine-ribonucleotide-tRNA(His) + AMP + 2 diphosphate + H(+)</text>
        <dbReference type="Rhea" id="RHEA:54564"/>
        <dbReference type="Rhea" id="RHEA-COMP:14193"/>
        <dbReference type="Rhea" id="RHEA-COMP:14917"/>
        <dbReference type="ChEBI" id="CHEBI:15377"/>
        <dbReference type="ChEBI" id="CHEBI:15378"/>
        <dbReference type="ChEBI" id="CHEBI:30616"/>
        <dbReference type="ChEBI" id="CHEBI:33019"/>
        <dbReference type="ChEBI" id="CHEBI:37565"/>
        <dbReference type="ChEBI" id="CHEBI:138282"/>
        <dbReference type="ChEBI" id="CHEBI:141847"/>
        <dbReference type="ChEBI" id="CHEBI:456215"/>
        <dbReference type="EC" id="2.7.7.79"/>
    </reaction>
</comment>
<feature type="binding site" evidence="14">
    <location>
        <position position="76"/>
    </location>
    <ligand>
        <name>Mg(2+)</name>
        <dbReference type="ChEBI" id="CHEBI:18420"/>
        <label>2</label>
        <note>catalytic</note>
    </ligand>
</feature>
<keyword evidence="4 12" id="KW-0548">Nucleotidyltransferase</keyword>
<dbReference type="InterPro" id="IPR038469">
    <property type="entry name" value="tRNAHis_GuaTrfase_Thg1_sf"/>
</dbReference>
<keyword evidence="5 12" id="KW-0479">Metal-binding</keyword>
<evidence type="ECO:0000256" key="11">
    <source>
        <dbReference type="ARBA" id="ARBA00065710"/>
    </source>
</evidence>
<dbReference type="Gene3D" id="3.30.70.3000">
    <property type="match status" value="1"/>
</dbReference>
<keyword evidence="7 12" id="KW-0460">Magnesium</keyword>
<evidence type="ECO:0000256" key="3">
    <source>
        <dbReference type="ARBA" id="ARBA00022694"/>
    </source>
</evidence>
<keyword evidence="18" id="KW-1185">Reference proteome</keyword>
<dbReference type="GO" id="GO:0005525">
    <property type="term" value="F:GTP binding"/>
    <property type="evidence" value="ECO:0007669"/>
    <property type="project" value="UniProtKB-UniRule"/>
</dbReference>
<dbReference type="OMA" id="WKQHTEI"/>
<evidence type="ECO:0000256" key="12">
    <source>
        <dbReference type="PIRNR" id="PIRNR028980"/>
    </source>
</evidence>
<dbReference type="PANTHER" id="PTHR12729">
    <property type="entry name" value="TRNA(HIS) GUANYLYLTRANSFERASE-RELATED"/>
    <property type="match status" value="1"/>
</dbReference>
<comment type="function">
    <text evidence="10">Adds a GMP to the 5'-end of tRNA(His) after transcription and RNase P cleavage. This step is essential for proper recognition of the tRNA and for the fidelity of protein synthesis. Also functions as a guanyl-nucleotide exchange factor/GEF for the MFN1 and MFN2 mitofusins thereby regulating mitochondrial fusion. By regulating both mitochondrial dynamics and bioenergetic function, it contributes to cell survival following oxidative stress.</text>
</comment>
<evidence type="ECO:0000256" key="14">
    <source>
        <dbReference type="PIRSR" id="PIRSR028980-2"/>
    </source>
</evidence>
<reference evidence="17" key="2">
    <citation type="submission" date="2025-09" db="UniProtKB">
        <authorList>
            <consortium name="Ensembl"/>
        </authorList>
    </citation>
    <scope>IDENTIFICATION</scope>
</reference>
<evidence type="ECO:0000259" key="15">
    <source>
        <dbReference type="Pfam" id="PF04446"/>
    </source>
</evidence>
<feature type="domain" description="Thg1 C-terminal" evidence="16">
    <location>
        <begin position="139"/>
        <end position="261"/>
    </location>
</feature>
<evidence type="ECO:0000256" key="2">
    <source>
        <dbReference type="ARBA" id="ARBA00022679"/>
    </source>
</evidence>
<feature type="domain" description="tRNAHis guanylyltransferase catalytic" evidence="15">
    <location>
        <begin position="6"/>
        <end position="135"/>
    </location>
</feature>
<feature type="binding site" evidence="14">
    <location>
        <position position="30"/>
    </location>
    <ligand>
        <name>Mg(2+)</name>
        <dbReference type="ChEBI" id="CHEBI:18420"/>
        <label>1</label>
        <note>catalytic</note>
    </ligand>
</feature>
<evidence type="ECO:0000256" key="6">
    <source>
        <dbReference type="ARBA" id="ARBA00022741"/>
    </source>
</evidence>
<feature type="binding site" evidence="13">
    <location>
        <begin position="75"/>
        <end position="76"/>
    </location>
    <ligand>
        <name>GTP</name>
        <dbReference type="ChEBI" id="CHEBI:37565"/>
    </ligand>
</feature>
<evidence type="ECO:0000256" key="9">
    <source>
        <dbReference type="ARBA" id="ARBA00047281"/>
    </source>
</evidence>
<dbReference type="PIRSF" id="PIRSF028980">
    <property type="entry name" value="tRNAHis_guanylyltransferase"/>
    <property type="match status" value="1"/>
</dbReference>
<dbReference type="EC" id="2.7.7.79" evidence="12"/>
<evidence type="ECO:0000256" key="7">
    <source>
        <dbReference type="ARBA" id="ARBA00022842"/>
    </source>
</evidence>